<name>A0ABQ8CEP7_BRANA</name>
<accession>A0ABQ8CEP7</accession>
<gene>
    <name evidence="4" type="ORF">HID58_030001</name>
</gene>
<feature type="transmembrane region" description="Helical" evidence="2">
    <location>
        <begin position="217"/>
        <end position="235"/>
    </location>
</feature>
<dbReference type="PANTHER" id="PTHR33021:SF185">
    <property type="entry name" value="EARLY NODULIN-LIKE PROTEIN 3-RELATED"/>
    <property type="match status" value="1"/>
</dbReference>
<dbReference type="InterPro" id="IPR003245">
    <property type="entry name" value="Phytocyanin_dom"/>
</dbReference>
<dbReference type="SUPFAM" id="SSF49503">
    <property type="entry name" value="Cupredoxins"/>
    <property type="match status" value="1"/>
</dbReference>
<dbReference type="PANTHER" id="PTHR33021">
    <property type="entry name" value="BLUE COPPER PROTEIN"/>
    <property type="match status" value="1"/>
</dbReference>
<evidence type="ECO:0000256" key="1">
    <source>
        <dbReference type="SAM" id="MobiDB-lite"/>
    </source>
</evidence>
<evidence type="ECO:0000313" key="4">
    <source>
        <dbReference type="EMBL" id="KAH0915555.1"/>
    </source>
</evidence>
<comment type="caution">
    <text evidence="4">The sequence shown here is derived from an EMBL/GenBank/DDBJ whole genome shotgun (WGS) entry which is preliminary data.</text>
</comment>
<keyword evidence="5" id="KW-1185">Reference proteome</keyword>
<keyword evidence="2" id="KW-0472">Membrane</keyword>
<evidence type="ECO:0000259" key="3">
    <source>
        <dbReference type="PROSITE" id="PS51485"/>
    </source>
</evidence>
<dbReference type="EMBL" id="JAGKQM010000008">
    <property type="protein sequence ID" value="KAH0915555.1"/>
    <property type="molecule type" value="Genomic_DNA"/>
</dbReference>
<dbReference type="InterPro" id="IPR039391">
    <property type="entry name" value="Phytocyanin-like"/>
</dbReference>
<dbReference type="Gene3D" id="2.60.40.420">
    <property type="entry name" value="Cupredoxins - blue copper proteins"/>
    <property type="match status" value="1"/>
</dbReference>
<proteinExistence type="predicted"/>
<evidence type="ECO:0000313" key="5">
    <source>
        <dbReference type="Proteomes" id="UP000824890"/>
    </source>
</evidence>
<dbReference type="Proteomes" id="UP000824890">
    <property type="component" value="Unassembled WGS sequence"/>
</dbReference>
<feature type="transmembrane region" description="Helical" evidence="2">
    <location>
        <begin position="64"/>
        <end position="83"/>
    </location>
</feature>
<reference evidence="4 5" key="1">
    <citation type="submission" date="2021-05" db="EMBL/GenBank/DDBJ databases">
        <title>Genome Assembly of Synthetic Allotetraploid Brassica napus Reveals Homoeologous Exchanges between Subgenomes.</title>
        <authorList>
            <person name="Davis J.T."/>
        </authorList>
    </citation>
    <scope>NUCLEOTIDE SEQUENCE [LARGE SCALE GENOMIC DNA]</scope>
    <source>
        <strain evidence="5">cv. Da-Ae</strain>
        <tissue evidence="4">Seedling</tissue>
    </source>
</reference>
<dbReference type="InterPro" id="IPR008972">
    <property type="entry name" value="Cupredoxin"/>
</dbReference>
<evidence type="ECO:0000256" key="2">
    <source>
        <dbReference type="SAM" id="Phobius"/>
    </source>
</evidence>
<dbReference type="PROSITE" id="PS51485">
    <property type="entry name" value="PHYTOCYANIN"/>
    <property type="match status" value="1"/>
</dbReference>
<sequence>MAAKASSNGYDFSAFTINTHTSTQEQHRVQEIKMGLVKTFDVYLMIVMLAGLVFALGLSNGYKFYVGKMVGFLLLPRIILIGLTETGFKSTTLFYPKGKDSVLEVSEEEYNTCNTTHPITSVSDGGSLFVLSRSGPFFFVSGNSENCLKGQKLAVNVMSTAHHSRSPRQPSPSPSPSPSPTLSPIAWSSPAPSPGVVLSDSEALAPAPEPAKARNSACLVGPGMVSLGLVLFVFIRSMV</sequence>
<feature type="region of interest" description="Disordered" evidence="1">
    <location>
        <begin position="159"/>
        <end position="186"/>
    </location>
</feature>
<keyword evidence="2" id="KW-1133">Transmembrane helix</keyword>
<protein>
    <recommendedName>
        <fullName evidence="3">Phytocyanin domain-containing protein</fullName>
    </recommendedName>
</protein>
<keyword evidence="2" id="KW-0812">Transmembrane</keyword>
<feature type="transmembrane region" description="Helical" evidence="2">
    <location>
        <begin position="40"/>
        <end position="58"/>
    </location>
</feature>
<organism evidence="4 5">
    <name type="scientific">Brassica napus</name>
    <name type="common">Rape</name>
    <dbReference type="NCBI Taxonomy" id="3708"/>
    <lineage>
        <taxon>Eukaryota</taxon>
        <taxon>Viridiplantae</taxon>
        <taxon>Streptophyta</taxon>
        <taxon>Embryophyta</taxon>
        <taxon>Tracheophyta</taxon>
        <taxon>Spermatophyta</taxon>
        <taxon>Magnoliopsida</taxon>
        <taxon>eudicotyledons</taxon>
        <taxon>Gunneridae</taxon>
        <taxon>Pentapetalae</taxon>
        <taxon>rosids</taxon>
        <taxon>malvids</taxon>
        <taxon>Brassicales</taxon>
        <taxon>Brassicaceae</taxon>
        <taxon>Brassiceae</taxon>
        <taxon>Brassica</taxon>
    </lineage>
</organism>
<feature type="compositionally biased region" description="Pro residues" evidence="1">
    <location>
        <begin position="169"/>
        <end position="181"/>
    </location>
</feature>
<dbReference type="Pfam" id="PF02298">
    <property type="entry name" value="Cu_bind_like"/>
    <property type="match status" value="1"/>
</dbReference>
<feature type="domain" description="Phytocyanin" evidence="3">
    <location>
        <begin position="46"/>
        <end position="159"/>
    </location>
</feature>